<dbReference type="AlphaFoldDB" id="A0A2S9J6J9"/>
<dbReference type="Proteomes" id="UP000239711">
    <property type="component" value="Unassembled WGS sequence"/>
</dbReference>
<name>A0A2S9J6J9_9SPHI</name>
<keyword evidence="2" id="KW-1185">Reference proteome</keyword>
<proteinExistence type="predicted"/>
<organism evidence="1 2">
    <name type="scientific">Sphingobacterium haloxyli</name>
    <dbReference type="NCBI Taxonomy" id="2100533"/>
    <lineage>
        <taxon>Bacteria</taxon>
        <taxon>Pseudomonadati</taxon>
        <taxon>Bacteroidota</taxon>
        <taxon>Sphingobacteriia</taxon>
        <taxon>Sphingobacteriales</taxon>
        <taxon>Sphingobacteriaceae</taxon>
        <taxon>Sphingobacterium</taxon>
    </lineage>
</organism>
<dbReference type="EMBL" id="PVBQ01000003">
    <property type="protein sequence ID" value="PRD48380.1"/>
    <property type="molecule type" value="Genomic_DNA"/>
</dbReference>
<protein>
    <submittedName>
        <fullName evidence="1">Uncharacterized protein</fullName>
    </submittedName>
</protein>
<gene>
    <name evidence="1" type="ORF">C5745_04035</name>
</gene>
<accession>A0A2S9J6J9</accession>
<comment type="caution">
    <text evidence="1">The sequence shown here is derived from an EMBL/GenBank/DDBJ whole genome shotgun (WGS) entry which is preliminary data.</text>
</comment>
<evidence type="ECO:0000313" key="1">
    <source>
        <dbReference type="EMBL" id="PRD48380.1"/>
    </source>
</evidence>
<sequence>MKVKSFSYSFNFVFTDSYTQYSDQKRKQKSIQLYRTTYQLFTQSPRWFFIFNFQFIGYIKSKLYFCIPLNGKRVGWPSG</sequence>
<evidence type="ECO:0000313" key="2">
    <source>
        <dbReference type="Proteomes" id="UP000239711"/>
    </source>
</evidence>
<reference evidence="1 2" key="1">
    <citation type="submission" date="2018-02" db="EMBL/GenBank/DDBJ databases">
        <title>The draft genome of Sphingobacterium sp. 5JN-11.</title>
        <authorList>
            <person name="Liu L."/>
            <person name="Li L."/>
            <person name="Liang L."/>
            <person name="Zhang X."/>
            <person name="Wang T."/>
        </authorList>
    </citation>
    <scope>NUCLEOTIDE SEQUENCE [LARGE SCALE GENOMIC DNA]</scope>
    <source>
        <strain evidence="1 2">5JN-11</strain>
    </source>
</reference>